<dbReference type="Pfam" id="PF00249">
    <property type="entry name" value="Myb_DNA-binding"/>
    <property type="match status" value="2"/>
</dbReference>
<dbReference type="GO" id="GO:0003677">
    <property type="term" value="F:DNA binding"/>
    <property type="evidence" value="ECO:0007669"/>
    <property type="project" value="UniProtKB-KW"/>
</dbReference>
<dbReference type="InterPro" id="IPR001005">
    <property type="entry name" value="SANT/Myb"/>
</dbReference>
<dbReference type="PANTHER" id="PTHR47997">
    <property type="entry name" value="MYB DOMAIN PROTEIN 55"/>
    <property type="match status" value="1"/>
</dbReference>
<feature type="domain" description="Myb-like" evidence="7">
    <location>
        <begin position="7"/>
        <end position="59"/>
    </location>
</feature>
<keyword evidence="5" id="KW-0804">Transcription</keyword>
<keyword evidence="11" id="KW-1185">Reference proteome</keyword>
<evidence type="ECO:0000256" key="4">
    <source>
        <dbReference type="ARBA" id="ARBA00023125"/>
    </source>
</evidence>
<dbReference type="eggNOG" id="KOG0048">
    <property type="taxonomic scope" value="Eukaryota"/>
</dbReference>
<evidence type="ECO:0000259" key="7">
    <source>
        <dbReference type="PROSITE" id="PS50090"/>
    </source>
</evidence>
<evidence type="ECO:0000256" key="1">
    <source>
        <dbReference type="ARBA" id="ARBA00004123"/>
    </source>
</evidence>
<dbReference type="PROSITE" id="PS51294">
    <property type="entry name" value="HTH_MYB"/>
    <property type="match status" value="2"/>
</dbReference>
<dbReference type="GO" id="GO:0005634">
    <property type="term" value="C:nucleus"/>
    <property type="evidence" value="ECO:0007669"/>
    <property type="project" value="UniProtKB-SubCell"/>
</dbReference>
<reference evidence="10 12" key="2">
    <citation type="journal article" date="2019" name="Genome Biol. Evol.">
        <title>Insights into the evolution of the New World diploid cottons (Gossypium, subgenus Houzingenia) based on genome sequencing.</title>
        <authorList>
            <person name="Grover C.E."/>
            <person name="Arick M.A. 2nd"/>
            <person name="Thrash A."/>
            <person name="Conover J.L."/>
            <person name="Sanders W.S."/>
            <person name="Peterson D.G."/>
            <person name="Frelichowski J.E."/>
            <person name="Scheffler J.A."/>
            <person name="Scheffler B.E."/>
            <person name="Wendel J.F."/>
        </authorList>
    </citation>
    <scope>NUCLEOTIDE SEQUENCE [LARGE SCALE GENOMIC DNA]</scope>
    <source>
        <strain evidence="10">8</strain>
        <tissue evidence="10">Leaf</tissue>
    </source>
</reference>
<dbReference type="CDD" id="cd00167">
    <property type="entry name" value="SANT"/>
    <property type="match status" value="2"/>
</dbReference>
<name>A0A0D2R882_GOSRA</name>
<dbReference type="Gramene" id="KJB66632">
    <property type="protein sequence ID" value="KJB66632"/>
    <property type="gene ID" value="B456_010G148300"/>
</dbReference>
<dbReference type="EMBL" id="CM001749">
    <property type="protein sequence ID" value="KJB66632.1"/>
    <property type="molecule type" value="Genomic_DNA"/>
</dbReference>
<dbReference type="Proteomes" id="UP000593578">
    <property type="component" value="Unassembled WGS sequence"/>
</dbReference>
<dbReference type="OrthoDB" id="2143914at2759"/>
<keyword evidence="4" id="KW-0238">DNA-binding</keyword>
<protein>
    <submittedName>
        <fullName evidence="9">Uncharacterized protein</fullName>
    </submittedName>
</protein>
<evidence type="ECO:0000313" key="11">
    <source>
        <dbReference type="Proteomes" id="UP000032304"/>
    </source>
</evidence>
<sequence length="248" mass="28047">MAKSDEKPTLRKGPWSSEEDHKLIAYVTRYGIWNWTAMAKAAGLQRSGKSCRLRWMNYLRPGIKRGNFTREEEETILDLHERLGNRWSVIASRLPGRTDNEIKNYWHTRLSKRLRHNLVPKSGPFQIPNVETEQKSSPEIALPPAIAIKESNVETSGAIQLPLSSSNPAMKIDESQTNCSFKAYGGLQNIFEQTFTAEGSYIVENSKAIYSVPGVSTATSQLARFQYQGNSCTDVWRKFLTNEIIYGG</sequence>
<evidence type="ECO:0000256" key="2">
    <source>
        <dbReference type="ARBA" id="ARBA00022737"/>
    </source>
</evidence>
<dbReference type="Proteomes" id="UP000032304">
    <property type="component" value="Chromosome 10"/>
</dbReference>
<keyword evidence="3" id="KW-0805">Transcription regulation</keyword>
<dbReference type="PROSITE" id="PS50090">
    <property type="entry name" value="MYB_LIKE"/>
    <property type="match status" value="2"/>
</dbReference>
<accession>A0A0D2R882</accession>
<dbReference type="Gene3D" id="1.10.10.60">
    <property type="entry name" value="Homeodomain-like"/>
    <property type="match status" value="2"/>
</dbReference>
<evidence type="ECO:0000259" key="8">
    <source>
        <dbReference type="PROSITE" id="PS51294"/>
    </source>
</evidence>
<feature type="domain" description="Myb-like" evidence="7">
    <location>
        <begin position="60"/>
        <end position="110"/>
    </location>
</feature>
<dbReference type="OMA" id="QRYGIWN"/>
<gene>
    <name evidence="9" type="ORF">B456_010G148300</name>
    <name evidence="10" type="ORF">Gorai_007842</name>
</gene>
<dbReference type="InterPro" id="IPR017930">
    <property type="entry name" value="Myb_dom"/>
</dbReference>
<comment type="subcellular location">
    <subcellularLocation>
        <location evidence="1">Nucleus</location>
    </subcellularLocation>
</comment>
<evidence type="ECO:0000313" key="12">
    <source>
        <dbReference type="Proteomes" id="UP000593578"/>
    </source>
</evidence>
<dbReference type="AlphaFoldDB" id="A0A0D2R882"/>
<dbReference type="SMART" id="SM00717">
    <property type="entry name" value="SANT"/>
    <property type="match status" value="2"/>
</dbReference>
<evidence type="ECO:0000256" key="6">
    <source>
        <dbReference type="ARBA" id="ARBA00023242"/>
    </source>
</evidence>
<evidence type="ECO:0000256" key="3">
    <source>
        <dbReference type="ARBA" id="ARBA00023015"/>
    </source>
</evidence>
<proteinExistence type="predicted"/>
<evidence type="ECO:0000256" key="5">
    <source>
        <dbReference type="ARBA" id="ARBA00023163"/>
    </source>
</evidence>
<evidence type="ECO:0000313" key="10">
    <source>
        <dbReference type="EMBL" id="MBA0598063.1"/>
    </source>
</evidence>
<dbReference type="KEGG" id="gra:105772273"/>
<keyword evidence="2" id="KW-0677">Repeat</keyword>
<dbReference type="FunFam" id="1.10.10.60:FF:000001">
    <property type="entry name" value="MYB-related transcription factor"/>
    <property type="match status" value="1"/>
</dbReference>
<dbReference type="EMBL" id="JABEZZ010000010">
    <property type="protein sequence ID" value="MBA0598063.1"/>
    <property type="molecule type" value="Genomic_DNA"/>
</dbReference>
<feature type="domain" description="HTH myb-type" evidence="8">
    <location>
        <begin position="60"/>
        <end position="114"/>
    </location>
</feature>
<organism evidence="9 11">
    <name type="scientific">Gossypium raimondii</name>
    <name type="common">Peruvian cotton</name>
    <name type="synonym">Gossypium klotzschianum subsp. raimondii</name>
    <dbReference type="NCBI Taxonomy" id="29730"/>
    <lineage>
        <taxon>Eukaryota</taxon>
        <taxon>Viridiplantae</taxon>
        <taxon>Streptophyta</taxon>
        <taxon>Embryophyta</taxon>
        <taxon>Tracheophyta</taxon>
        <taxon>Spermatophyta</taxon>
        <taxon>Magnoliopsida</taxon>
        <taxon>eudicotyledons</taxon>
        <taxon>Gunneridae</taxon>
        <taxon>Pentapetalae</taxon>
        <taxon>rosids</taxon>
        <taxon>malvids</taxon>
        <taxon>Malvales</taxon>
        <taxon>Malvaceae</taxon>
        <taxon>Malvoideae</taxon>
        <taxon>Gossypium</taxon>
    </lineage>
</organism>
<keyword evidence="6" id="KW-0539">Nucleus</keyword>
<dbReference type="InterPro" id="IPR051953">
    <property type="entry name" value="Plant_SW-associated_TFs"/>
</dbReference>
<dbReference type="PANTHER" id="PTHR47997:SF28">
    <property type="entry name" value="TRANSCRIPTION FACTOR MYB15-LIKE"/>
    <property type="match status" value="1"/>
</dbReference>
<reference evidence="10" key="3">
    <citation type="submission" date="2020-04" db="EMBL/GenBank/DDBJ databases">
        <authorList>
            <person name="Grover C.E."/>
            <person name="Arick M.A. II"/>
            <person name="Thrash A."/>
            <person name="Conover J.L."/>
            <person name="Sanders W.S."/>
            <person name="Peterson D.G."/>
            <person name="Scheffler J.A."/>
            <person name="Scheffler B.E."/>
            <person name="Wendel J.F."/>
        </authorList>
    </citation>
    <scope>NUCLEOTIDE SEQUENCE</scope>
    <source>
        <strain evidence="10">8</strain>
        <tissue evidence="10">Leaf</tissue>
    </source>
</reference>
<dbReference type="SUPFAM" id="SSF46689">
    <property type="entry name" value="Homeodomain-like"/>
    <property type="match status" value="1"/>
</dbReference>
<feature type="domain" description="HTH myb-type" evidence="8">
    <location>
        <begin position="7"/>
        <end position="59"/>
    </location>
</feature>
<dbReference type="InterPro" id="IPR009057">
    <property type="entry name" value="Homeodomain-like_sf"/>
</dbReference>
<reference evidence="9 11" key="1">
    <citation type="journal article" date="2012" name="Nature">
        <title>Repeated polyploidization of Gossypium genomes and the evolution of spinnable cotton fibres.</title>
        <authorList>
            <person name="Paterson A.H."/>
            <person name="Wendel J.F."/>
            <person name="Gundlach H."/>
            <person name="Guo H."/>
            <person name="Jenkins J."/>
            <person name="Jin D."/>
            <person name="Llewellyn D."/>
            <person name="Showmaker K.C."/>
            <person name="Shu S."/>
            <person name="Udall J."/>
            <person name="Yoo M.J."/>
            <person name="Byers R."/>
            <person name="Chen W."/>
            <person name="Doron-Faigenboim A."/>
            <person name="Duke M.V."/>
            <person name="Gong L."/>
            <person name="Grimwood J."/>
            <person name="Grover C."/>
            <person name="Grupp K."/>
            <person name="Hu G."/>
            <person name="Lee T.H."/>
            <person name="Li J."/>
            <person name="Lin L."/>
            <person name="Liu T."/>
            <person name="Marler B.S."/>
            <person name="Page J.T."/>
            <person name="Roberts A.W."/>
            <person name="Romanel E."/>
            <person name="Sanders W.S."/>
            <person name="Szadkowski E."/>
            <person name="Tan X."/>
            <person name="Tang H."/>
            <person name="Xu C."/>
            <person name="Wang J."/>
            <person name="Wang Z."/>
            <person name="Zhang D."/>
            <person name="Zhang L."/>
            <person name="Ashrafi H."/>
            <person name="Bedon F."/>
            <person name="Bowers J.E."/>
            <person name="Brubaker C.L."/>
            <person name="Chee P.W."/>
            <person name="Das S."/>
            <person name="Gingle A.R."/>
            <person name="Haigler C.H."/>
            <person name="Harker D."/>
            <person name="Hoffmann L.V."/>
            <person name="Hovav R."/>
            <person name="Jones D.C."/>
            <person name="Lemke C."/>
            <person name="Mansoor S."/>
            <person name="ur Rahman M."/>
            <person name="Rainville L.N."/>
            <person name="Rambani A."/>
            <person name="Reddy U.K."/>
            <person name="Rong J.K."/>
            <person name="Saranga Y."/>
            <person name="Scheffler B.E."/>
            <person name="Scheffler J.A."/>
            <person name="Stelly D.M."/>
            <person name="Triplett B.A."/>
            <person name="Van Deynze A."/>
            <person name="Vaslin M.F."/>
            <person name="Waghmare V.N."/>
            <person name="Walford S.A."/>
            <person name="Wright R.J."/>
            <person name="Zaki E.A."/>
            <person name="Zhang T."/>
            <person name="Dennis E.S."/>
            <person name="Mayer K.F."/>
            <person name="Peterson D.G."/>
            <person name="Rokhsar D.S."/>
            <person name="Wang X."/>
            <person name="Schmutz J."/>
        </authorList>
    </citation>
    <scope>NUCLEOTIDE SEQUENCE [LARGE SCALE GENOMIC DNA]</scope>
</reference>
<evidence type="ECO:0000313" key="9">
    <source>
        <dbReference type="EMBL" id="KJB66632.1"/>
    </source>
</evidence>